<keyword evidence="7" id="KW-1185">Reference proteome</keyword>
<evidence type="ECO:0000313" key="7">
    <source>
        <dbReference type="Proteomes" id="UP001589818"/>
    </source>
</evidence>
<dbReference type="Gene3D" id="3.40.50.150">
    <property type="entry name" value="Vaccinia Virus protein VP39"/>
    <property type="match status" value="1"/>
</dbReference>
<dbReference type="InterPro" id="IPR000551">
    <property type="entry name" value="MerR-type_HTH_dom"/>
</dbReference>
<dbReference type="CDD" id="cd02440">
    <property type="entry name" value="AdoMet_MTases"/>
    <property type="match status" value="1"/>
</dbReference>
<evidence type="ECO:0000313" key="6">
    <source>
        <dbReference type="EMBL" id="MFC0390960.1"/>
    </source>
</evidence>
<dbReference type="PANTHER" id="PTHR30204:SF69">
    <property type="entry name" value="MERR-FAMILY TRANSCRIPTIONAL REGULATOR"/>
    <property type="match status" value="1"/>
</dbReference>
<dbReference type="InterPro" id="IPR009061">
    <property type="entry name" value="DNA-bd_dom_put_sf"/>
</dbReference>
<evidence type="ECO:0000256" key="3">
    <source>
        <dbReference type="ARBA" id="ARBA00023125"/>
    </source>
</evidence>
<dbReference type="Proteomes" id="UP001589818">
    <property type="component" value="Unassembled WGS sequence"/>
</dbReference>
<dbReference type="SMART" id="SM00422">
    <property type="entry name" value="HTH_MERR"/>
    <property type="match status" value="1"/>
</dbReference>
<dbReference type="Pfam" id="PF13411">
    <property type="entry name" value="MerR_1"/>
    <property type="match status" value="1"/>
</dbReference>
<keyword evidence="1" id="KW-0678">Repressor</keyword>
<gene>
    <name evidence="6" type="ORF">ACFFJ8_06190</name>
</gene>
<keyword evidence="2" id="KW-0805">Transcription regulation</keyword>
<sequence length="347" mass="38927">MRIHIHEAAKLLGTTPRAIRFYEEKGLLSPAKSPENGYRTYGDEDIRRLRWIVSFRDLGLPVTAIRDAMASKEAAASTGEQQQLLSKLDASRQAIYREWSNLSLALQALDSVMRDGFSKGGLTLSEIENAASHVREAASIRDSWRDRFDYDGLAAQYREDAILQALAPHIDNRQYEQAHIQVQQWLEPAEAELGVDLGAGTGVLADRLSRDGADMTAVEQSPAMLAMLRRQYPHIEAKLGNLLALPFQKPTFHFTVSTFTLHTLDPREQLLALAEMDRILLPGGRICLAGISDYEGTPISNEDHLSERSAARSKDADLLAMELERRGYETFVSEPFPRVWLLFAKQH</sequence>
<proteinExistence type="predicted"/>
<name>A0ABV6J523_9BACL</name>
<evidence type="ECO:0000256" key="1">
    <source>
        <dbReference type="ARBA" id="ARBA00022491"/>
    </source>
</evidence>
<dbReference type="PRINTS" id="PR00040">
    <property type="entry name" value="HTHMERR"/>
</dbReference>
<feature type="domain" description="HTH merR-type" evidence="5">
    <location>
        <begin position="1"/>
        <end position="71"/>
    </location>
</feature>
<dbReference type="InterPro" id="IPR041698">
    <property type="entry name" value="Methyltransf_25"/>
</dbReference>
<evidence type="ECO:0000259" key="5">
    <source>
        <dbReference type="PROSITE" id="PS50937"/>
    </source>
</evidence>
<keyword evidence="4" id="KW-0804">Transcription</keyword>
<dbReference type="Gene3D" id="1.10.1660.10">
    <property type="match status" value="1"/>
</dbReference>
<dbReference type="PROSITE" id="PS50937">
    <property type="entry name" value="HTH_MERR_2"/>
    <property type="match status" value="1"/>
</dbReference>
<reference evidence="6 7" key="1">
    <citation type="submission" date="2024-09" db="EMBL/GenBank/DDBJ databases">
        <authorList>
            <person name="Sun Q."/>
            <person name="Mori K."/>
        </authorList>
    </citation>
    <scope>NUCLEOTIDE SEQUENCE [LARGE SCALE GENOMIC DNA]</scope>
    <source>
        <strain evidence="6 7">CCM 4839</strain>
    </source>
</reference>
<accession>A0ABV6J523</accession>
<dbReference type="SUPFAM" id="SSF53335">
    <property type="entry name" value="S-adenosyl-L-methionine-dependent methyltransferases"/>
    <property type="match status" value="1"/>
</dbReference>
<dbReference type="Pfam" id="PF13649">
    <property type="entry name" value="Methyltransf_25"/>
    <property type="match status" value="1"/>
</dbReference>
<dbReference type="SUPFAM" id="SSF46955">
    <property type="entry name" value="Putative DNA-binding domain"/>
    <property type="match status" value="1"/>
</dbReference>
<evidence type="ECO:0000256" key="4">
    <source>
        <dbReference type="ARBA" id="ARBA00023163"/>
    </source>
</evidence>
<comment type="caution">
    <text evidence="6">The sequence shown here is derived from an EMBL/GenBank/DDBJ whole genome shotgun (WGS) entry which is preliminary data.</text>
</comment>
<keyword evidence="3" id="KW-0238">DNA-binding</keyword>
<dbReference type="InterPro" id="IPR029063">
    <property type="entry name" value="SAM-dependent_MTases_sf"/>
</dbReference>
<organism evidence="6 7">
    <name type="scientific">Paenibacillus mendelii</name>
    <dbReference type="NCBI Taxonomy" id="206163"/>
    <lineage>
        <taxon>Bacteria</taxon>
        <taxon>Bacillati</taxon>
        <taxon>Bacillota</taxon>
        <taxon>Bacilli</taxon>
        <taxon>Bacillales</taxon>
        <taxon>Paenibacillaceae</taxon>
        <taxon>Paenibacillus</taxon>
    </lineage>
</organism>
<evidence type="ECO:0000256" key="2">
    <source>
        <dbReference type="ARBA" id="ARBA00023015"/>
    </source>
</evidence>
<dbReference type="PANTHER" id="PTHR30204">
    <property type="entry name" value="REDOX-CYCLING DRUG-SENSING TRANSCRIPTIONAL ACTIVATOR SOXR"/>
    <property type="match status" value="1"/>
</dbReference>
<dbReference type="RefSeq" id="WP_204818363.1">
    <property type="nucleotide sequence ID" value="NZ_JANHOF010000004.1"/>
</dbReference>
<dbReference type="EMBL" id="JBHLVF010000010">
    <property type="protein sequence ID" value="MFC0390960.1"/>
    <property type="molecule type" value="Genomic_DNA"/>
</dbReference>
<protein>
    <submittedName>
        <fullName evidence="6">MerR family transcriptional regulator</fullName>
    </submittedName>
</protein>
<dbReference type="InterPro" id="IPR047057">
    <property type="entry name" value="MerR_fam"/>
</dbReference>
<dbReference type="CDD" id="cd00592">
    <property type="entry name" value="HTH_MerR-like"/>
    <property type="match status" value="1"/>
</dbReference>